<dbReference type="GO" id="GO:0016035">
    <property type="term" value="C:zeta DNA polymerase complex"/>
    <property type="evidence" value="ECO:0007669"/>
    <property type="project" value="InterPro"/>
</dbReference>
<dbReference type="PANTHER" id="PTHR45812">
    <property type="entry name" value="DNA POLYMERASE ZETA CATALYTIC SUBUNIT"/>
    <property type="match status" value="1"/>
</dbReference>
<dbReference type="Pfam" id="PF24055">
    <property type="entry name" value="POL3_N"/>
    <property type="match status" value="1"/>
</dbReference>
<sequence length="561" mass="63097">MELSLKIVSVDSYLAKPLTGYDPIYSSFTSTGISQVPILRVFGITSTGSKGCIHVHGVFPYLYVPVPKGEENVDGFKHYLAKHLNDAINSSMDFNKSAEGQNIFKITVVRGIPFYGFHSESEDFFKIYLFRPFLVRKCASLLQSGAICGRKFQPHEAHIPFTQQFFIDYNLYGMSPINLTKYSSRQSNSQSSCVPKATRCSFEADVYADDIINNAELTGNSGVKNPGLAYIWEDEKMRRREEGQTSQISFTHYENVDVRYKSSMEEELLAQMKLSIKNRAKQNRTNSTETQFSSNESRLADASFVDNHTLDKTYPLLDSQDMQLLEDFARDWDVEGDEPGLEDELRPEDDSVLGSQQAPLLDDSLDDVEDQDADLTLPFHISDNDDSDGDNAQDDRIEMTIRYSSDSDSAESMDIVYVDGNVDDTSDSSSRTTPQKRKKKQKPRTPTRYNPLGIKIQKSPNRSVNQSDKSVSLSETGVSETSVNTSDFARLQECASAFPNTSLFTCDREPQKTTELSESERQERCSKTASLKLISPSGSSSERFEKKANHISRSAKKKFDI</sequence>
<feature type="region of interest" description="Disordered" evidence="2">
    <location>
        <begin position="334"/>
        <end position="354"/>
    </location>
</feature>
<feature type="region of interest" description="Disordered" evidence="2">
    <location>
        <begin position="508"/>
        <end position="561"/>
    </location>
</feature>
<dbReference type="InterPro" id="IPR056447">
    <property type="entry name" value="REV3_N"/>
</dbReference>
<name>A0A146MAG8_LYGHE</name>
<dbReference type="InterPro" id="IPR030559">
    <property type="entry name" value="PolZ_Rev3"/>
</dbReference>
<comment type="catalytic activity">
    <reaction evidence="1">
        <text>DNA(n) + a 2'-deoxyribonucleoside 5'-triphosphate = DNA(n+1) + diphosphate</text>
        <dbReference type="Rhea" id="RHEA:22508"/>
        <dbReference type="Rhea" id="RHEA-COMP:17339"/>
        <dbReference type="Rhea" id="RHEA-COMP:17340"/>
        <dbReference type="ChEBI" id="CHEBI:33019"/>
        <dbReference type="ChEBI" id="CHEBI:61560"/>
        <dbReference type="ChEBI" id="CHEBI:173112"/>
        <dbReference type="EC" id="2.7.7.7"/>
    </reaction>
</comment>
<dbReference type="InterPro" id="IPR056435">
    <property type="entry name" value="DPOD/Z_N"/>
</dbReference>
<protein>
    <submittedName>
        <fullName evidence="5">DNA polymerase zeta catalytic subunit</fullName>
    </submittedName>
</protein>
<evidence type="ECO:0000313" key="5">
    <source>
        <dbReference type="EMBL" id="JAQ16743.1"/>
    </source>
</evidence>
<feature type="compositionally biased region" description="Basic residues" evidence="2">
    <location>
        <begin position="434"/>
        <end position="445"/>
    </location>
</feature>
<feature type="compositionally biased region" description="Polar residues" evidence="2">
    <location>
        <begin position="458"/>
        <end position="481"/>
    </location>
</feature>
<organism evidence="5">
    <name type="scientific">Lygus hesperus</name>
    <name type="common">Western plant bug</name>
    <dbReference type="NCBI Taxonomy" id="30085"/>
    <lineage>
        <taxon>Eukaryota</taxon>
        <taxon>Metazoa</taxon>
        <taxon>Ecdysozoa</taxon>
        <taxon>Arthropoda</taxon>
        <taxon>Hexapoda</taxon>
        <taxon>Insecta</taxon>
        <taxon>Pterygota</taxon>
        <taxon>Neoptera</taxon>
        <taxon>Paraneoptera</taxon>
        <taxon>Hemiptera</taxon>
        <taxon>Heteroptera</taxon>
        <taxon>Panheteroptera</taxon>
        <taxon>Cimicomorpha</taxon>
        <taxon>Miridae</taxon>
        <taxon>Mirini</taxon>
        <taxon>Lygus</taxon>
    </lineage>
</organism>
<dbReference type="Pfam" id="PF24065">
    <property type="entry name" value="REV3_N"/>
    <property type="match status" value="1"/>
</dbReference>
<dbReference type="GO" id="GO:0005634">
    <property type="term" value="C:nucleus"/>
    <property type="evidence" value="ECO:0007669"/>
    <property type="project" value="TreeGrafter"/>
</dbReference>
<proteinExistence type="predicted"/>
<feature type="compositionally biased region" description="Low complexity" evidence="2">
    <location>
        <begin position="530"/>
        <end position="541"/>
    </location>
</feature>
<reference evidence="5" key="1">
    <citation type="journal article" date="2016" name="Gigascience">
        <title>De novo construction of an expanded transcriptome assembly for the western tarnished plant bug, Lygus hesperus.</title>
        <authorList>
            <person name="Tassone E.E."/>
            <person name="Geib S.M."/>
            <person name="Hall B."/>
            <person name="Fabrick J.A."/>
            <person name="Brent C.S."/>
            <person name="Hull J.J."/>
        </authorList>
    </citation>
    <scope>NUCLEOTIDE SEQUENCE</scope>
</reference>
<dbReference type="GO" id="GO:0000724">
    <property type="term" value="P:double-strand break repair via homologous recombination"/>
    <property type="evidence" value="ECO:0007669"/>
    <property type="project" value="TreeGrafter"/>
</dbReference>
<gene>
    <name evidence="5" type="primary">REV3L_0</name>
    <name evidence="5" type="ORF">g.89289</name>
</gene>
<dbReference type="EMBL" id="GDHC01001886">
    <property type="protein sequence ID" value="JAQ16743.1"/>
    <property type="molecule type" value="Transcribed_RNA"/>
</dbReference>
<dbReference type="GO" id="GO:0003887">
    <property type="term" value="F:DNA-directed DNA polymerase activity"/>
    <property type="evidence" value="ECO:0007669"/>
    <property type="project" value="UniProtKB-EC"/>
</dbReference>
<feature type="compositionally biased region" description="Acidic residues" evidence="2">
    <location>
        <begin position="334"/>
        <end position="351"/>
    </location>
</feature>
<dbReference type="AlphaFoldDB" id="A0A146MAG8"/>
<feature type="compositionally biased region" description="Basic residues" evidence="2">
    <location>
        <begin position="549"/>
        <end position="561"/>
    </location>
</feature>
<evidence type="ECO:0000256" key="1">
    <source>
        <dbReference type="ARBA" id="ARBA00049244"/>
    </source>
</evidence>
<evidence type="ECO:0000259" key="3">
    <source>
        <dbReference type="Pfam" id="PF24055"/>
    </source>
</evidence>
<accession>A0A146MAG8</accession>
<evidence type="ECO:0000256" key="2">
    <source>
        <dbReference type="SAM" id="MobiDB-lite"/>
    </source>
</evidence>
<dbReference type="SUPFAM" id="SSF53098">
    <property type="entry name" value="Ribonuclease H-like"/>
    <property type="match status" value="1"/>
</dbReference>
<dbReference type="InterPro" id="IPR012337">
    <property type="entry name" value="RNaseH-like_sf"/>
</dbReference>
<feature type="region of interest" description="Disordered" evidence="2">
    <location>
        <begin position="420"/>
        <end position="481"/>
    </location>
</feature>
<feature type="domain" description="DNA polymerase zeta catalytic subunit N-terminal" evidence="4">
    <location>
        <begin position="3"/>
        <end position="56"/>
    </location>
</feature>
<evidence type="ECO:0000259" key="4">
    <source>
        <dbReference type="Pfam" id="PF24065"/>
    </source>
</evidence>
<feature type="domain" description="DNA polymerase delta/zeta catalytic subunit N-terminal" evidence="3">
    <location>
        <begin position="57"/>
        <end position="135"/>
    </location>
</feature>
<dbReference type="Gene3D" id="3.30.342.10">
    <property type="entry name" value="DNA Polymerase, chain B, domain 1"/>
    <property type="match status" value="1"/>
</dbReference>
<dbReference type="GO" id="GO:0042276">
    <property type="term" value="P:error-prone translesion synthesis"/>
    <property type="evidence" value="ECO:0007669"/>
    <property type="project" value="TreeGrafter"/>
</dbReference>
<dbReference type="PANTHER" id="PTHR45812:SF1">
    <property type="entry name" value="DNA POLYMERASE ZETA CATALYTIC SUBUNIT"/>
    <property type="match status" value="1"/>
</dbReference>